<dbReference type="InterPro" id="IPR029016">
    <property type="entry name" value="GAF-like_dom_sf"/>
</dbReference>
<evidence type="ECO:0000259" key="2">
    <source>
        <dbReference type="Pfam" id="PF02954"/>
    </source>
</evidence>
<dbReference type="InterPro" id="IPR002197">
    <property type="entry name" value="HTH_Fis"/>
</dbReference>
<feature type="domain" description="DNA binding HTH" evidence="2">
    <location>
        <begin position="278"/>
        <end position="313"/>
    </location>
</feature>
<evidence type="ECO:0000259" key="1">
    <source>
        <dbReference type="Pfam" id="PF01590"/>
    </source>
</evidence>
<accession>A0A3R7LIQ0</accession>
<dbReference type="InterPro" id="IPR003018">
    <property type="entry name" value="GAF"/>
</dbReference>
<feature type="domain" description="GAF" evidence="1">
    <location>
        <begin position="71"/>
        <end position="184"/>
    </location>
</feature>
<reference evidence="3" key="1">
    <citation type="submission" date="2018-05" db="EMBL/GenBank/DDBJ databases">
        <title>Reclassification of Methylarcula marina and Methylarcula terricola as Paracoccus methylarcula sp.nov., comb.nov. and Paracoccus terricola comb.nov.</title>
        <authorList>
            <person name="Shmareva M.N."/>
            <person name="Doronina N.V."/>
            <person name="Vasilenko O.V."/>
            <person name="Tarlachkov S.V."/>
            <person name="Trotsenko Y.A."/>
        </authorList>
    </citation>
    <scope>NUCLEOTIDE SEQUENCE [LARGE SCALE GENOMIC DNA]</scope>
    <source>
        <strain evidence="3">VKM B-2159</strain>
    </source>
</reference>
<dbReference type="Pfam" id="PF01590">
    <property type="entry name" value="GAF"/>
    <property type="match status" value="1"/>
</dbReference>
<dbReference type="Gene3D" id="3.30.450.40">
    <property type="match status" value="1"/>
</dbReference>
<dbReference type="EMBL" id="PXNQ02000011">
    <property type="protein sequence ID" value="RNF33342.1"/>
    <property type="molecule type" value="Genomic_DNA"/>
</dbReference>
<evidence type="ECO:0000313" key="4">
    <source>
        <dbReference type="Proteomes" id="UP000238137"/>
    </source>
</evidence>
<dbReference type="InterPro" id="IPR009057">
    <property type="entry name" value="Homeodomain-like_sf"/>
</dbReference>
<dbReference type="Proteomes" id="UP000238137">
    <property type="component" value="Unassembled WGS sequence"/>
</dbReference>
<organism evidence="3 4">
    <name type="scientific">Paracoccus methylarcula</name>
    <dbReference type="NCBI Taxonomy" id="72022"/>
    <lineage>
        <taxon>Bacteria</taxon>
        <taxon>Pseudomonadati</taxon>
        <taxon>Pseudomonadota</taxon>
        <taxon>Alphaproteobacteria</taxon>
        <taxon>Rhodobacterales</taxon>
        <taxon>Paracoccaceae</taxon>
        <taxon>Paracoccus</taxon>
    </lineage>
</organism>
<name>A0A3R7LIQ0_9RHOB</name>
<evidence type="ECO:0000313" key="3">
    <source>
        <dbReference type="EMBL" id="RNF33342.1"/>
    </source>
</evidence>
<dbReference type="OrthoDB" id="9805953at2"/>
<dbReference type="Pfam" id="PF02954">
    <property type="entry name" value="HTH_8"/>
    <property type="match status" value="1"/>
</dbReference>
<protein>
    <submittedName>
        <fullName evidence="3">Sigma-54-dependent Fis family transcriptional regulator</fullName>
    </submittedName>
</protein>
<dbReference type="SUPFAM" id="SSF55781">
    <property type="entry name" value="GAF domain-like"/>
    <property type="match status" value="1"/>
</dbReference>
<dbReference type="SUPFAM" id="SSF46689">
    <property type="entry name" value="Homeodomain-like"/>
    <property type="match status" value="1"/>
</dbReference>
<dbReference type="GO" id="GO:0043565">
    <property type="term" value="F:sequence-specific DNA binding"/>
    <property type="evidence" value="ECO:0007669"/>
    <property type="project" value="InterPro"/>
</dbReference>
<dbReference type="PRINTS" id="PR01590">
    <property type="entry name" value="HTHFIS"/>
</dbReference>
<gene>
    <name evidence="3" type="ORF">A7A09_016350</name>
</gene>
<dbReference type="Gene3D" id="1.10.10.60">
    <property type="entry name" value="Homeodomain-like"/>
    <property type="match status" value="1"/>
</dbReference>
<comment type="caution">
    <text evidence="3">The sequence shown here is derived from an EMBL/GenBank/DDBJ whole genome shotgun (WGS) entry which is preliminary data.</text>
</comment>
<proteinExistence type="predicted"/>
<dbReference type="AlphaFoldDB" id="A0A3R7LIQ0"/>
<sequence length="317" mass="34970">MRKYQRHSAEVIKKSHSKSTGSALVTSWRRSALKFELDPAEDYRPERLTEAELSLRRDAIGKFLHLATPQLDQVFKLVGLPGRNVLLSDADGVVVDQRIHTADTRQFQEWDLWPGANWSEAVQGTNGIGTCLVEGRQICIHREEHFRTRNIDMSCMVAPIWGPDGRLLAALDVTSARDDQDEHSNSLILSHVANVARTIEAMNFRACYPDARIIFASKDGSDPAMLLAVDRDDLVIGATLTARRALGLEREGDITHVPAADLLESDADLAEQGFYSAERVVLTRALARAGGNVSAAARLLGIGRTTMYRRMARAGLG</sequence>
<keyword evidence="4" id="KW-1185">Reference proteome</keyword>